<feature type="region of interest" description="Disordered" evidence="1">
    <location>
        <begin position="88"/>
        <end position="158"/>
    </location>
</feature>
<sequence>MQHDPITMTDVHDAPYPFHPRRPPTPTIRYMAFDGDRNGRPQHHAGRMNIITGSMKKAIGQLLSREWMIEEGEEKVDAGRAEVEAANKEYEQRQRKYKQRRAMQSDSRDRSGSFNVSGSGRHTIEGIDTGRRRYRISPTARTTPATLATVDLREARAR</sequence>
<dbReference type="Proteomes" id="UP000271241">
    <property type="component" value="Unassembled WGS sequence"/>
</dbReference>
<feature type="compositionally biased region" description="Basic and acidic residues" evidence="1">
    <location>
        <begin position="122"/>
        <end position="131"/>
    </location>
</feature>
<protein>
    <submittedName>
        <fullName evidence="2">Uncharacterized protein</fullName>
    </submittedName>
</protein>
<accession>A0A4P9XRP2</accession>
<keyword evidence="3" id="KW-1185">Reference proteome</keyword>
<evidence type="ECO:0000313" key="2">
    <source>
        <dbReference type="EMBL" id="RKP08755.1"/>
    </source>
</evidence>
<feature type="region of interest" description="Disordered" evidence="1">
    <location>
        <begin position="1"/>
        <end position="25"/>
    </location>
</feature>
<gene>
    <name evidence="2" type="ORF">THASP1DRAFT_23305</name>
</gene>
<proteinExistence type="predicted"/>
<evidence type="ECO:0000313" key="3">
    <source>
        <dbReference type="Proteomes" id="UP000271241"/>
    </source>
</evidence>
<name>A0A4P9XRP2_9FUNG</name>
<feature type="compositionally biased region" description="Low complexity" evidence="1">
    <location>
        <begin position="138"/>
        <end position="149"/>
    </location>
</feature>
<organism evidence="2 3">
    <name type="scientific">Thamnocephalis sphaerospora</name>
    <dbReference type="NCBI Taxonomy" id="78915"/>
    <lineage>
        <taxon>Eukaryota</taxon>
        <taxon>Fungi</taxon>
        <taxon>Fungi incertae sedis</taxon>
        <taxon>Zoopagomycota</taxon>
        <taxon>Zoopagomycotina</taxon>
        <taxon>Zoopagomycetes</taxon>
        <taxon>Zoopagales</taxon>
        <taxon>Sigmoideomycetaceae</taxon>
        <taxon>Thamnocephalis</taxon>
    </lineage>
</organism>
<evidence type="ECO:0000256" key="1">
    <source>
        <dbReference type="SAM" id="MobiDB-lite"/>
    </source>
</evidence>
<reference evidence="3" key="1">
    <citation type="journal article" date="2018" name="Nat. Microbiol.">
        <title>Leveraging single-cell genomics to expand the fungal tree of life.</title>
        <authorList>
            <person name="Ahrendt S.R."/>
            <person name="Quandt C.A."/>
            <person name="Ciobanu D."/>
            <person name="Clum A."/>
            <person name="Salamov A."/>
            <person name="Andreopoulos B."/>
            <person name="Cheng J.F."/>
            <person name="Woyke T."/>
            <person name="Pelin A."/>
            <person name="Henrissat B."/>
            <person name="Reynolds N.K."/>
            <person name="Benny G.L."/>
            <person name="Smith M.E."/>
            <person name="James T.Y."/>
            <person name="Grigoriev I.V."/>
        </authorList>
    </citation>
    <scope>NUCLEOTIDE SEQUENCE [LARGE SCALE GENOMIC DNA]</scope>
    <source>
        <strain evidence="3">RSA 1356</strain>
    </source>
</reference>
<dbReference type="EMBL" id="KZ992572">
    <property type="protein sequence ID" value="RKP08755.1"/>
    <property type="molecule type" value="Genomic_DNA"/>
</dbReference>
<dbReference type="AlphaFoldDB" id="A0A4P9XRP2"/>